<evidence type="ECO:0000313" key="2">
    <source>
        <dbReference type="EMBL" id="SHI91766.1"/>
    </source>
</evidence>
<name>A0A1M6F294_BUTFI</name>
<dbReference type="GeneID" id="89511058"/>
<dbReference type="PANTHER" id="PTHR37299:SF4">
    <property type="entry name" value="TRANSCRIPTIONAL REGULATOR"/>
    <property type="match status" value="1"/>
</dbReference>
<gene>
    <name evidence="2" type="ORF">SAMN02745229_03832</name>
</gene>
<dbReference type="EMBL" id="FQXK01000047">
    <property type="protein sequence ID" value="SHI91766.1"/>
    <property type="molecule type" value="Genomic_DNA"/>
</dbReference>
<evidence type="ECO:0000259" key="1">
    <source>
        <dbReference type="PROSITE" id="PS50930"/>
    </source>
</evidence>
<dbReference type="Gene3D" id="2.40.50.1020">
    <property type="entry name" value="LytTr DNA-binding domain"/>
    <property type="match status" value="1"/>
</dbReference>
<dbReference type="InterPro" id="IPR007492">
    <property type="entry name" value="LytTR_DNA-bd_dom"/>
</dbReference>
<sequence>MKITIETPLPGEEDEIIIKMATLSDDVLKMVRRLKDGTGKDTMAVYEDESIRMVPTRDILYFDATDNRVFAYTRENCFETRKKLFEIEELLAGSAFLRISKNAIVNIKAIDHLSPEFNGRFIASLKNGEDIIISRGYVPELKKKLGIGK</sequence>
<dbReference type="GO" id="GO:0000156">
    <property type="term" value="F:phosphorelay response regulator activity"/>
    <property type="evidence" value="ECO:0007669"/>
    <property type="project" value="InterPro"/>
</dbReference>
<dbReference type="AlphaFoldDB" id="A0A1M6F294"/>
<dbReference type="GO" id="GO:0003677">
    <property type="term" value="F:DNA binding"/>
    <property type="evidence" value="ECO:0007669"/>
    <property type="project" value="UniProtKB-KW"/>
</dbReference>
<dbReference type="STRING" id="1121131.SAMN02745229_03832"/>
<keyword evidence="3" id="KW-1185">Reference proteome</keyword>
<proteinExistence type="predicted"/>
<dbReference type="PROSITE" id="PS50930">
    <property type="entry name" value="HTH_LYTTR"/>
    <property type="match status" value="1"/>
</dbReference>
<dbReference type="Pfam" id="PF04397">
    <property type="entry name" value="LytTR"/>
    <property type="match status" value="1"/>
</dbReference>
<protein>
    <submittedName>
        <fullName evidence="2">LytTr DNA-binding domain-containing protein</fullName>
    </submittedName>
</protein>
<dbReference type="OrthoDB" id="9808614at2"/>
<keyword evidence="2" id="KW-0238">DNA-binding</keyword>
<accession>A0A1M6F294</accession>
<organism evidence="2 3">
    <name type="scientific">Butyrivibrio fibrisolvens DSM 3071</name>
    <dbReference type="NCBI Taxonomy" id="1121131"/>
    <lineage>
        <taxon>Bacteria</taxon>
        <taxon>Bacillati</taxon>
        <taxon>Bacillota</taxon>
        <taxon>Clostridia</taxon>
        <taxon>Lachnospirales</taxon>
        <taxon>Lachnospiraceae</taxon>
        <taxon>Butyrivibrio</taxon>
    </lineage>
</organism>
<feature type="domain" description="HTH LytTR-type" evidence="1">
    <location>
        <begin position="43"/>
        <end position="147"/>
    </location>
</feature>
<dbReference type="SMART" id="SM00850">
    <property type="entry name" value="LytTR"/>
    <property type="match status" value="1"/>
</dbReference>
<dbReference type="PANTHER" id="PTHR37299">
    <property type="entry name" value="TRANSCRIPTIONAL REGULATOR-RELATED"/>
    <property type="match status" value="1"/>
</dbReference>
<evidence type="ECO:0000313" key="3">
    <source>
        <dbReference type="Proteomes" id="UP000184278"/>
    </source>
</evidence>
<dbReference type="Proteomes" id="UP000184278">
    <property type="component" value="Unassembled WGS sequence"/>
</dbReference>
<dbReference type="RefSeq" id="WP_073390144.1">
    <property type="nucleotide sequence ID" value="NZ_FQXK01000047.1"/>
</dbReference>
<dbReference type="InterPro" id="IPR046947">
    <property type="entry name" value="LytR-like"/>
</dbReference>
<reference evidence="3" key="1">
    <citation type="submission" date="2016-11" db="EMBL/GenBank/DDBJ databases">
        <authorList>
            <person name="Varghese N."/>
            <person name="Submissions S."/>
        </authorList>
    </citation>
    <scope>NUCLEOTIDE SEQUENCE [LARGE SCALE GENOMIC DNA]</scope>
    <source>
        <strain evidence="3">DSM 3071</strain>
    </source>
</reference>